<dbReference type="AlphaFoldDB" id="A0A7H9BGK2"/>
<evidence type="ECO:0000313" key="3">
    <source>
        <dbReference type="Proteomes" id="UP000509597"/>
    </source>
</evidence>
<dbReference type="Proteomes" id="UP000509597">
    <property type="component" value="Chromosome"/>
</dbReference>
<protein>
    <submittedName>
        <fullName evidence="2">Uncharacterized protein</fullName>
    </submittedName>
</protein>
<keyword evidence="3" id="KW-1185">Reference proteome</keyword>
<dbReference type="EMBL" id="CP058627">
    <property type="protein sequence ID" value="QLG87071.1"/>
    <property type="molecule type" value="Genomic_DNA"/>
</dbReference>
<dbReference type="KEGG" id="chiz:HQ393_01765"/>
<gene>
    <name evidence="2" type="ORF">HQ393_01765</name>
</gene>
<dbReference type="RefSeq" id="WP_179357157.1">
    <property type="nucleotide sequence ID" value="NZ_CP058627.1"/>
</dbReference>
<sequence>MNASFSDCWAWVFDYLAHRIDRAEAFPDGDKYGAANIACEIIKTLESRITARRYKPVSIYLRFGTTRVKQLRATVDAFPICIPCPLLRREREKVAAIALALDDAIAAHNQWFLDRGRALPSLGKDLAKNPVWARLAVASLHQSTTQRLCGTSCISEADLRMLSGAANLHDAAASVRSGDYQSAIGQMTGAALLVSGADLPNNLLRKQAENTALSQEVERRKNTSRQNGATGGRATTIDHDAVLKAATELIESGRPANTINSVLATRFGCTSTNIRKIRNKKTQPTQG</sequence>
<reference evidence="2 3" key="1">
    <citation type="submission" date="2020-07" db="EMBL/GenBank/DDBJ databases">
        <title>Complete genome sequence of Chitinibacter sp. 2T18.</title>
        <authorList>
            <person name="Bae J.-W."/>
            <person name="Choi J.-W."/>
        </authorList>
    </citation>
    <scope>NUCLEOTIDE SEQUENCE [LARGE SCALE GENOMIC DNA]</scope>
    <source>
        <strain evidence="2 3">2T18</strain>
    </source>
</reference>
<organism evidence="2 3">
    <name type="scientific">Chitinibacter bivalviorum</name>
    <dbReference type="NCBI Taxonomy" id="2739434"/>
    <lineage>
        <taxon>Bacteria</taxon>
        <taxon>Pseudomonadati</taxon>
        <taxon>Pseudomonadota</taxon>
        <taxon>Betaproteobacteria</taxon>
        <taxon>Neisseriales</taxon>
        <taxon>Chitinibacteraceae</taxon>
        <taxon>Chitinibacter</taxon>
    </lineage>
</organism>
<proteinExistence type="predicted"/>
<name>A0A7H9BGK2_9NEIS</name>
<evidence type="ECO:0000256" key="1">
    <source>
        <dbReference type="SAM" id="MobiDB-lite"/>
    </source>
</evidence>
<evidence type="ECO:0000313" key="2">
    <source>
        <dbReference type="EMBL" id="QLG87071.1"/>
    </source>
</evidence>
<accession>A0A7H9BGK2</accession>
<feature type="region of interest" description="Disordered" evidence="1">
    <location>
        <begin position="210"/>
        <end position="234"/>
    </location>
</feature>